<organism evidence="2 3">
    <name type="scientific">Stylosanthes scabra</name>
    <dbReference type="NCBI Taxonomy" id="79078"/>
    <lineage>
        <taxon>Eukaryota</taxon>
        <taxon>Viridiplantae</taxon>
        <taxon>Streptophyta</taxon>
        <taxon>Embryophyta</taxon>
        <taxon>Tracheophyta</taxon>
        <taxon>Spermatophyta</taxon>
        <taxon>Magnoliopsida</taxon>
        <taxon>eudicotyledons</taxon>
        <taxon>Gunneridae</taxon>
        <taxon>Pentapetalae</taxon>
        <taxon>rosids</taxon>
        <taxon>fabids</taxon>
        <taxon>Fabales</taxon>
        <taxon>Fabaceae</taxon>
        <taxon>Papilionoideae</taxon>
        <taxon>50 kb inversion clade</taxon>
        <taxon>dalbergioids sensu lato</taxon>
        <taxon>Dalbergieae</taxon>
        <taxon>Pterocarpus clade</taxon>
        <taxon>Stylosanthes</taxon>
    </lineage>
</organism>
<evidence type="ECO:0000313" key="3">
    <source>
        <dbReference type="Proteomes" id="UP001341840"/>
    </source>
</evidence>
<protein>
    <submittedName>
        <fullName evidence="2">Uncharacterized protein</fullName>
    </submittedName>
</protein>
<evidence type="ECO:0000256" key="1">
    <source>
        <dbReference type="SAM" id="MobiDB-lite"/>
    </source>
</evidence>
<feature type="region of interest" description="Disordered" evidence="1">
    <location>
        <begin position="114"/>
        <end position="145"/>
    </location>
</feature>
<dbReference type="EMBL" id="JASCZI010151467">
    <property type="protein sequence ID" value="MED6173026.1"/>
    <property type="molecule type" value="Genomic_DNA"/>
</dbReference>
<keyword evidence="3" id="KW-1185">Reference proteome</keyword>
<comment type="caution">
    <text evidence="2">The sequence shown here is derived from an EMBL/GenBank/DDBJ whole genome shotgun (WGS) entry which is preliminary data.</text>
</comment>
<proteinExistence type="predicted"/>
<sequence length="248" mass="28044">MGEEIAAASHGDAYIQGLKSAVQFLLEDLYDRNENTIIVSCQEDITEWINGSKETSWEGRFLRNKVWSKRRVFNDVQIVYKPESEFNAKEQWEDIAINRGDRWIHWGNSLGSNDCGGQGSQTKQDELQVPHSKSTSTITKKSKTNIRRSNVEHVQANWEVMAFSSKDVSNGIPFTKSMIPSHILDTGSKEIDVSDQRIARVMEAVCRSYLQAFDHAPQFCIGDRAASNIAREASDIMTQVVSKDAFHK</sequence>
<dbReference type="Proteomes" id="UP001341840">
    <property type="component" value="Unassembled WGS sequence"/>
</dbReference>
<evidence type="ECO:0000313" key="2">
    <source>
        <dbReference type="EMBL" id="MED6173026.1"/>
    </source>
</evidence>
<reference evidence="2 3" key="1">
    <citation type="journal article" date="2023" name="Plants (Basel)">
        <title>Bridging the Gap: Combining Genomics and Transcriptomics Approaches to Understand Stylosanthes scabra, an Orphan Legume from the Brazilian Caatinga.</title>
        <authorList>
            <person name="Ferreira-Neto J.R.C."/>
            <person name="da Silva M.D."/>
            <person name="Binneck E."/>
            <person name="de Melo N.F."/>
            <person name="da Silva R.H."/>
            <person name="de Melo A.L.T.M."/>
            <person name="Pandolfi V."/>
            <person name="Bustamante F.O."/>
            <person name="Brasileiro-Vidal A.C."/>
            <person name="Benko-Iseppon A.M."/>
        </authorList>
    </citation>
    <scope>NUCLEOTIDE SEQUENCE [LARGE SCALE GENOMIC DNA]</scope>
    <source>
        <tissue evidence="2">Leaves</tissue>
    </source>
</reference>
<accession>A0ABU6VHJ0</accession>
<gene>
    <name evidence="2" type="ORF">PIB30_055446</name>
</gene>
<name>A0ABU6VHJ0_9FABA</name>